<dbReference type="EMBL" id="CP040396">
    <property type="protein sequence ID" value="QCT03197.1"/>
    <property type="molecule type" value="Genomic_DNA"/>
</dbReference>
<protein>
    <submittedName>
        <fullName evidence="2">Uncharacterized protein</fullName>
    </submittedName>
</protein>
<evidence type="ECO:0000256" key="1">
    <source>
        <dbReference type="SAM" id="MobiDB-lite"/>
    </source>
</evidence>
<accession>A0A4P8XKG2</accession>
<feature type="compositionally biased region" description="Basic and acidic residues" evidence="1">
    <location>
        <begin position="13"/>
        <end position="24"/>
    </location>
</feature>
<organism evidence="2 3">
    <name type="scientific">Paenibacillus algicola</name>
    <dbReference type="NCBI Taxonomy" id="2565926"/>
    <lineage>
        <taxon>Bacteria</taxon>
        <taxon>Bacillati</taxon>
        <taxon>Bacillota</taxon>
        <taxon>Bacilli</taxon>
        <taxon>Bacillales</taxon>
        <taxon>Paenibacillaceae</taxon>
        <taxon>Paenibacillus</taxon>
    </lineage>
</organism>
<name>A0A4P8XKG2_9BACL</name>
<evidence type="ECO:0000313" key="2">
    <source>
        <dbReference type="EMBL" id="QCT03197.1"/>
    </source>
</evidence>
<dbReference type="Proteomes" id="UP000300879">
    <property type="component" value="Chromosome"/>
</dbReference>
<feature type="region of interest" description="Disordered" evidence="1">
    <location>
        <begin position="1"/>
        <end position="68"/>
    </location>
</feature>
<gene>
    <name evidence="2" type="ORF">E6C60_2485</name>
</gene>
<reference evidence="2 3" key="1">
    <citation type="submission" date="2019-05" db="EMBL/GenBank/DDBJ databases">
        <authorList>
            <person name="Chen C."/>
        </authorList>
    </citation>
    <scope>NUCLEOTIDE SEQUENCE [LARGE SCALE GENOMIC DNA]</scope>
    <source>
        <strain evidence="2 3">HB172198</strain>
    </source>
</reference>
<keyword evidence="3" id="KW-1185">Reference proteome</keyword>
<evidence type="ECO:0000313" key="3">
    <source>
        <dbReference type="Proteomes" id="UP000300879"/>
    </source>
</evidence>
<dbReference type="AlphaFoldDB" id="A0A4P8XKG2"/>
<dbReference type="KEGG" id="palo:E6C60_2485"/>
<proteinExistence type="predicted"/>
<sequence length="81" mass="9185">MFRPGQEADAQDEERSAEPLKGAKLDLSTIEQDDQELLNLMKNEQEPQRQENGFTPLSPPKLVTTKNPEELAKAVRHLSEK</sequence>